<dbReference type="PANTHER" id="PTHR28441:SF2">
    <property type="entry name" value="PROTEIN FAM91A1"/>
    <property type="match status" value="1"/>
</dbReference>
<organism evidence="4 5">
    <name type="scientific">Cavenderia fasciculata</name>
    <name type="common">Slime mold</name>
    <name type="synonym">Dictyostelium fasciculatum</name>
    <dbReference type="NCBI Taxonomy" id="261658"/>
    <lineage>
        <taxon>Eukaryota</taxon>
        <taxon>Amoebozoa</taxon>
        <taxon>Evosea</taxon>
        <taxon>Eumycetozoa</taxon>
        <taxon>Dictyostelia</taxon>
        <taxon>Acytosteliales</taxon>
        <taxon>Cavenderiaceae</taxon>
        <taxon>Cavenderia</taxon>
    </lineage>
</organism>
<dbReference type="InterPro" id="IPR028091">
    <property type="entry name" value="FAM91_N_dom"/>
</dbReference>
<dbReference type="STRING" id="1054147.F4PX98"/>
<dbReference type="PANTHER" id="PTHR28441">
    <property type="entry name" value="PROTEIN FAM91A1"/>
    <property type="match status" value="1"/>
</dbReference>
<comment type="similarity">
    <text evidence="1">Belongs to the FAM91 family.</text>
</comment>
<dbReference type="Proteomes" id="UP000007797">
    <property type="component" value="Unassembled WGS sequence"/>
</dbReference>
<sequence length="764" mass="87510">MDTKAEKEIENVKHQLRWKTTLIREYVSDERLYYQEIVRSSISNLVLYPYHIIDKLIGMLNITPFKYYLVMMIETMVNSKSYDELPNFTAVDCLRLLNIGRNQYIDIMNRCRSTGKGFLFKKKKDIIKSLLPSKSLEGKAIDYWWQLNIGHPIPEEEKSCTQEELEVLEELRRGPKQAGVFNRESVLSLISKGLIFVDIPIANSDYLSMPPLEGFVMNRVSGDYFENLLYKIFVTIDERTNIQQLSELLQIDVEPVKQAASLYCRLGFAKKKNVEPLINEEQQNDNLLIKTKWHQSWIDYQQTPNVQSNQNTSSSSSLAAAEPNILDDIEKTRVGLVFDSSITAFLMMGNLGYGLKSHAVTMFEVGKLPNEALDDFIQELNKVNVDEFIDGEAKRYAASAVALKDTIKYLRYNETISATLNGLDLVSCERMNSLEETTRMRVLAKNYSILISMSPFSTDSSPVISSFSPVHFGAPIYEAHSFWFKLYMYSLIGAGPDSILLPKGTRIKRIPPVFRDCEKVRVCSIDHDSINVNLSQLLPTINELLLSSPVLLQAFSYVKHDPLAKPRQANREQQTIREKLSIIDVPFPLEENLDNQKEEIIEEYTTENMHRHPLVLQIVKSLNLQNSIGYISMLRKDIDLNIDILKQQINNQNNNQNNNNTSSIKTTWEPYNVYFGIPIFDLSLNQQVCLKIQKMDLLSDSNVARHNHNSRILSLNLLRFISSTCPTVHPDLENIDAKINMLPSVQNLPLPTQTISFINNVLEI</sequence>
<evidence type="ECO:0000259" key="3">
    <source>
        <dbReference type="Pfam" id="PF14648"/>
    </source>
</evidence>
<gene>
    <name evidence="4" type="primary">fam91</name>
    <name evidence="4" type="ORF">DFA_07005</name>
</gene>
<feature type="domain" description="FAM91 N-terminal" evidence="2">
    <location>
        <begin position="12"/>
        <end position="280"/>
    </location>
</feature>
<evidence type="ECO:0000259" key="2">
    <source>
        <dbReference type="Pfam" id="PF14647"/>
    </source>
</evidence>
<dbReference type="Pfam" id="PF14648">
    <property type="entry name" value="FAM91_C"/>
    <property type="match status" value="1"/>
</dbReference>
<dbReference type="Pfam" id="PF14647">
    <property type="entry name" value="FAM91_N"/>
    <property type="match status" value="1"/>
</dbReference>
<evidence type="ECO:0000313" key="5">
    <source>
        <dbReference type="Proteomes" id="UP000007797"/>
    </source>
</evidence>
<dbReference type="KEGG" id="dfa:DFA_07005"/>
<reference evidence="5" key="1">
    <citation type="journal article" date="2011" name="Genome Res.">
        <title>Phylogeny-wide analysis of social amoeba genomes highlights ancient origins for complex intercellular communication.</title>
        <authorList>
            <person name="Heidel A.J."/>
            <person name="Lawal H.M."/>
            <person name="Felder M."/>
            <person name="Schilde C."/>
            <person name="Helps N.R."/>
            <person name="Tunggal B."/>
            <person name="Rivero F."/>
            <person name="John U."/>
            <person name="Schleicher M."/>
            <person name="Eichinger L."/>
            <person name="Platzer M."/>
            <person name="Noegel A.A."/>
            <person name="Schaap P."/>
            <person name="Gloeckner G."/>
        </authorList>
    </citation>
    <scope>NUCLEOTIDE SEQUENCE [LARGE SCALE GENOMIC DNA]</scope>
    <source>
        <strain evidence="5">SH3</strain>
    </source>
</reference>
<dbReference type="GeneID" id="14871942"/>
<evidence type="ECO:0000256" key="1">
    <source>
        <dbReference type="ARBA" id="ARBA00010319"/>
    </source>
</evidence>
<dbReference type="AlphaFoldDB" id="F4PX98"/>
<dbReference type="InterPro" id="IPR028097">
    <property type="entry name" value="FAM91_C_dom"/>
</dbReference>
<dbReference type="OMA" id="HYESFPF"/>
<dbReference type="EMBL" id="GL883013">
    <property type="protein sequence ID" value="EGG19901.1"/>
    <property type="molecule type" value="Genomic_DNA"/>
</dbReference>
<evidence type="ECO:0000313" key="4">
    <source>
        <dbReference type="EMBL" id="EGG19901.1"/>
    </source>
</evidence>
<keyword evidence="5" id="KW-1185">Reference proteome</keyword>
<dbReference type="RefSeq" id="XP_004366884.1">
    <property type="nucleotide sequence ID" value="XM_004366827.1"/>
</dbReference>
<dbReference type="OrthoDB" id="275996at2759"/>
<feature type="domain" description="FAM91 C-terminal" evidence="3">
    <location>
        <begin position="331"/>
        <end position="763"/>
    </location>
</feature>
<accession>F4PX98</accession>
<proteinExistence type="inferred from homology"/>
<dbReference type="InterPro" id="IPR039199">
    <property type="entry name" value="FAM91"/>
</dbReference>
<protein>
    <submittedName>
        <fullName evidence="4">FAM91 family protein</fullName>
    </submittedName>
</protein>
<name>F4PX98_CACFS</name>